<dbReference type="InterPro" id="IPR003439">
    <property type="entry name" value="ABC_transporter-like_ATP-bd"/>
</dbReference>
<keyword evidence="3" id="KW-1133">Transmembrane helix</keyword>
<keyword evidence="8" id="KW-1185">Reference proteome</keyword>
<evidence type="ECO:0000259" key="6">
    <source>
        <dbReference type="PROSITE" id="PS50893"/>
    </source>
</evidence>
<dbReference type="InterPro" id="IPR039421">
    <property type="entry name" value="Type_1_exporter"/>
</dbReference>
<accession>A0AAV5U1F9</accession>
<sequence length="218" mass="23629">DRPCGSGANPLRSISHENVSYGLEGMSMEEIINSSKMANAHDFIVQTTNKYETNVGEKGSQMSGGQKQRIAIARALVRGPAILLLDEATSALDTESEHIVQEAIYKNLDGKSVILIAHRLSTVEKADKIIVIHKGRVEEMGNHESLLKKGGIYANLVHRQMMADTKESTPPMVQSSRDAMGESSLSSRPLSISPSNQNTAKSLLGTSFTQSNSSFQSK</sequence>
<keyword evidence="2" id="KW-0812">Transmembrane</keyword>
<dbReference type="Gene3D" id="3.40.50.300">
    <property type="entry name" value="P-loop containing nucleotide triphosphate hydrolases"/>
    <property type="match status" value="1"/>
</dbReference>
<evidence type="ECO:0000313" key="7">
    <source>
        <dbReference type="EMBL" id="GMT00706.1"/>
    </source>
</evidence>
<evidence type="ECO:0000256" key="5">
    <source>
        <dbReference type="SAM" id="MobiDB-lite"/>
    </source>
</evidence>
<evidence type="ECO:0000256" key="1">
    <source>
        <dbReference type="ARBA" id="ARBA00004141"/>
    </source>
</evidence>
<proteinExistence type="predicted"/>
<dbReference type="PANTHER" id="PTHR43394">
    <property type="entry name" value="ATP-DEPENDENT PERMEASE MDL1, MITOCHONDRIAL"/>
    <property type="match status" value="1"/>
</dbReference>
<feature type="compositionally biased region" description="Polar residues" evidence="5">
    <location>
        <begin position="196"/>
        <end position="205"/>
    </location>
</feature>
<dbReference type="Pfam" id="PF00005">
    <property type="entry name" value="ABC_tran"/>
    <property type="match status" value="1"/>
</dbReference>
<dbReference type="PROSITE" id="PS50893">
    <property type="entry name" value="ABC_TRANSPORTER_2"/>
    <property type="match status" value="1"/>
</dbReference>
<comment type="caution">
    <text evidence="7">The sequence shown here is derived from an EMBL/GenBank/DDBJ whole genome shotgun (WGS) entry which is preliminary data.</text>
</comment>
<feature type="domain" description="ABC transporter" evidence="6">
    <location>
        <begin position="1"/>
        <end position="159"/>
    </location>
</feature>
<dbReference type="GO" id="GO:0005524">
    <property type="term" value="F:ATP binding"/>
    <property type="evidence" value="ECO:0007669"/>
    <property type="project" value="InterPro"/>
</dbReference>
<name>A0AAV5U1F9_9BILA</name>
<protein>
    <recommendedName>
        <fullName evidence="6">ABC transporter domain-containing protein</fullName>
    </recommendedName>
</protein>
<dbReference type="EMBL" id="BTSX01000005">
    <property type="protein sequence ID" value="GMT00706.1"/>
    <property type="molecule type" value="Genomic_DNA"/>
</dbReference>
<dbReference type="PANTHER" id="PTHR43394:SF19">
    <property type="entry name" value="ABC TRANSPORTER B FAMILY"/>
    <property type="match status" value="1"/>
</dbReference>
<feature type="compositionally biased region" description="Low complexity" evidence="5">
    <location>
        <begin position="183"/>
        <end position="195"/>
    </location>
</feature>
<gene>
    <name evidence="7" type="ORF">PENTCL1PPCAC_22880</name>
</gene>
<dbReference type="SUPFAM" id="SSF52540">
    <property type="entry name" value="P-loop containing nucleoside triphosphate hydrolases"/>
    <property type="match status" value="1"/>
</dbReference>
<dbReference type="AlphaFoldDB" id="A0AAV5U1F9"/>
<evidence type="ECO:0000256" key="4">
    <source>
        <dbReference type="ARBA" id="ARBA00023136"/>
    </source>
</evidence>
<feature type="non-terminal residue" evidence="7">
    <location>
        <position position="1"/>
    </location>
</feature>
<evidence type="ECO:0000313" key="8">
    <source>
        <dbReference type="Proteomes" id="UP001432027"/>
    </source>
</evidence>
<evidence type="ECO:0000256" key="2">
    <source>
        <dbReference type="ARBA" id="ARBA00022692"/>
    </source>
</evidence>
<evidence type="ECO:0000256" key="3">
    <source>
        <dbReference type="ARBA" id="ARBA00022989"/>
    </source>
</evidence>
<comment type="subcellular location">
    <subcellularLocation>
        <location evidence="1">Membrane</location>
        <topology evidence="1">Multi-pass membrane protein</topology>
    </subcellularLocation>
</comment>
<dbReference type="GO" id="GO:0015421">
    <property type="term" value="F:ABC-type oligopeptide transporter activity"/>
    <property type="evidence" value="ECO:0007669"/>
    <property type="project" value="TreeGrafter"/>
</dbReference>
<dbReference type="InterPro" id="IPR036640">
    <property type="entry name" value="ABC1_TM_sf"/>
</dbReference>
<dbReference type="Gene3D" id="1.20.1560.10">
    <property type="entry name" value="ABC transporter type 1, transmembrane domain"/>
    <property type="match status" value="1"/>
</dbReference>
<dbReference type="GO" id="GO:0016887">
    <property type="term" value="F:ATP hydrolysis activity"/>
    <property type="evidence" value="ECO:0007669"/>
    <property type="project" value="InterPro"/>
</dbReference>
<dbReference type="Proteomes" id="UP001432027">
    <property type="component" value="Unassembled WGS sequence"/>
</dbReference>
<feature type="compositionally biased region" description="Low complexity" evidence="5">
    <location>
        <begin position="206"/>
        <end position="218"/>
    </location>
</feature>
<dbReference type="PROSITE" id="PS00211">
    <property type="entry name" value="ABC_TRANSPORTER_1"/>
    <property type="match status" value="1"/>
</dbReference>
<keyword evidence="4" id="KW-0472">Membrane</keyword>
<organism evidence="7 8">
    <name type="scientific">Pristionchus entomophagus</name>
    <dbReference type="NCBI Taxonomy" id="358040"/>
    <lineage>
        <taxon>Eukaryota</taxon>
        <taxon>Metazoa</taxon>
        <taxon>Ecdysozoa</taxon>
        <taxon>Nematoda</taxon>
        <taxon>Chromadorea</taxon>
        <taxon>Rhabditida</taxon>
        <taxon>Rhabditina</taxon>
        <taxon>Diplogasteromorpha</taxon>
        <taxon>Diplogasteroidea</taxon>
        <taxon>Neodiplogasteridae</taxon>
        <taxon>Pristionchus</taxon>
    </lineage>
</organism>
<dbReference type="InterPro" id="IPR027417">
    <property type="entry name" value="P-loop_NTPase"/>
</dbReference>
<dbReference type="InterPro" id="IPR017871">
    <property type="entry name" value="ABC_transporter-like_CS"/>
</dbReference>
<reference evidence="7" key="1">
    <citation type="submission" date="2023-10" db="EMBL/GenBank/DDBJ databases">
        <title>Genome assembly of Pristionchus species.</title>
        <authorList>
            <person name="Yoshida K."/>
            <person name="Sommer R.J."/>
        </authorList>
    </citation>
    <scope>NUCLEOTIDE SEQUENCE</scope>
    <source>
        <strain evidence="7">RS0144</strain>
    </source>
</reference>
<feature type="region of interest" description="Disordered" evidence="5">
    <location>
        <begin position="165"/>
        <end position="218"/>
    </location>
</feature>
<dbReference type="GO" id="GO:0016020">
    <property type="term" value="C:membrane"/>
    <property type="evidence" value="ECO:0007669"/>
    <property type="project" value="UniProtKB-SubCell"/>
</dbReference>